<dbReference type="EMBL" id="HADX01014410">
    <property type="protein sequence ID" value="SBP36642.1"/>
    <property type="molecule type" value="Transcribed_RNA"/>
</dbReference>
<feature type="non-terminal residue" evidence="3">
    <location>
        <position position="1"/>
    </location>
</feature>
<evidence type="ECO:0000259" key="2">
    <source>
        <dbReference type="Pfam" id="PF15262"/>
    </source>
</evidence>
<feature type="compositionally biased region" description="Polar residues" evidence="1">
    <location>
        <begin position="171"/>
        <end position="189"/>
    </location>
</feature>
<sequence length="349" mass="38864">SSAATIEPPLDFSAPAEFTSSLDTSAARHRLSIKPRNQRASTKKKSSAVTQREFNLNNLKSTENLEFVEEKEQPLVAQEREAEEKVKVDTSRHLTVKSSEVLAVTSKEASKSSSQSSSHQDRETVPHQKEVLESQVLSDSKTKVPPEQLSSVFTSRSSSALGEEDNRRQLQRPTPGSGSFHLSISTVKNQGGERPRSGSFGGRLEQTEAKNKTAGGTEEKKREKEDFKSTQLKGSPIAFERFRQEGSPSRGPASLWDRKTSLKQTEAATAAPNVPADPAAVQTSPRRKQRRSMGKRRLALNYALHLCRLNSVLNPLPIDIQRRSFPKTRIPGRKVRKQATTRIERRKRC</sequence>
<feature type="region of interest" description="Disordered" evidence="1">
    <location>
        <begin position="70"/>
        <end position="293"/>
    </location>
</feature>
<feature type="compositionally biased region" description="Basic and acidic residues" evidence="1">
    <location>
        <begin position="205"/>
        <end position="228"/>
    </location>
</feature>
<feature type="region of interest" description="Disordered" evidence="1">
    <location>
        <begin position="23"/>
        <end position="55"/>
    </location>
</feature>
<accession>A0A1A7Z176</accession>
<feature type="compositionally biased region" description="Basic and acidic residues" evidence="1">
    <location>
        <begin position="119"/>
        <end position="132"/>
    </location>
</feature>
<dbReference type="AlphaFoldDB" id="A0A1A7Z176"/>
<dbReference type="Pfam" id="PF15262">
    <property type="entry name" value="DUF4592"/>
    <property type="match status" value="1"/>
</dbReference>
<dbReference type="PANTHER" id="PTHR47743">
    <property type="entry name" value="KIAA1210 / KIAA1211 FAMILY MEMBER"/>
    <property type="match status" value="1"/>
</dbReference>
<name>A0A1A7Z176_9TELE</name>
<evidence type="ECO:0000313" key="3">
    <source>
        <dbReference type="EMBL" id="SBP36642.1"/>
    </source>
</evidence>
<evidence type="ECO:0000256" key="1">
    <source>
        <dbReference type="SAM" id="MobiDB-lite"/>
    </source>
</evidence>
<gene>
    <name evidence="3" type="primary">SI:CH211-149L1.2</name>
</gene>
<feature type="compositionally biased region" description="Basic residues" evidence="1">
    <location>
        <begin position="27"/>
        <end position="46"/>
    </location>
</feature>
<feature type="compositionally biased region" description="Polar residues" evidence="1">
    <location>
        <begin position="148"/>
        <end position="160"/>
    </location>
</feature>
<organism evidence="3">
    <name type="scientific">Iconisemion striatum</name>
    <dbReference type="NCBI Taxonomy" id="60296"/>
    <lineage>
        <taxon>Eukaryota</taxon>
        <taxon>Metazoa</taxon>
        <taxon>Chordata</taxon>
        <taxon>Craniata</taxon>
        <taxon>Vertebrata</taxon>
        <taxon>Euteleostomi</taxon>
        <taxon>Actinopterygii</taxon>
        <taxon>Neopterygii</taxon>
        <taxon>Teleostei</taxon>
        <taxon>Neoteleostei</taxon>
        <taxon>Acanthomorphata</taxon>
        <taxon>Ovalentaria</taxon>
        <taxon>Atherinomorphae</taxon>
        <taxon>Cyprinodontiformes</taxon>
        <taxon>Nothobranchiidae</taxon>
        <taxon>Iconisemion</taxon>
    </lineage>
</organism>
<feature type="compositionally biased region" description="Basic and acidic residues" evidence="1">
    <location>
        <begin position="70"/>
        <end position="92"/>
    </location>
</feature>
<feature type="compositionally biased region" description="Low complexity" evidence="1">
    <location>
        <begin position="267"/>
        <end position="280"/>
    </location>
</feature>
<feature type="domain" description="DUF4592" evidence="2">
    <location>
        <begin position="3"/>
        <end position="43"/>
    </location>
</feature>
<protein>
    <submittedName>
        <fullName evidence="3">Si:ch211-149l1.2</fullName>
    </submittedName>
</protein>
<reference evidence="3" key="1">
    <citation type="submission" date="2016-05" db="EMBL/GenBank/DDBJ databases">
        <authorList>
            <person name="Lavstsen T."/>
            <person name="Jespersen J.S."/>
        </authorList>
    </citation>
    <scope>NUCLEOTIDE SEQUENCE</scope>
    <source>
        <tissue evidence="3">Brain</tissue>
    </source>
</reference>
<proteinExistence type="predicted"/>
<dbReference type="InterPro" id="IPR028030">
    <property type="entry name" value="DUF4592"/>
</dbReference>
<dbReference type="InterPro" id="IPR026713">
    <property type="entry name" value="CRACD-like"/>
</dbReference>
<reference evidence="3" key="2">
    <citation type="submission" date="2016-06" db="EMBL/GenBank/DDBJ databases">
        <title>The genome of a short-lived fish provides insights into sex chromosome evolution and the genetic control of aging.</title>
        <authorList>
            <person name="Reichwald K."/>
            <person name="Felder M."/>
            <person name="Petzold A."/>
            <person name="Koch P."/>
            <person name="Groth M."/>
            <person name="Platzer M."/>
        </authorList>
    </citation>
    <scope>NUCLEOTIDE SEQUENCE</scope>
    <source>
        <tissue evidence="3">Brain</tissue>
    </source>
</reference>